<dbReference type="EMBL" id="CM034406">
    <property type="protein sequence ID" value="KAJ0172857.1"/>
    <property type="molecule type" value="Genomic_DNA"/>
</dbReference>
<sequence>MATTKEQQQLLSVLEDTATLLQKTQVNLKKCPKSRLTKGYIEARINIIDDYWKTFKDAHQQLVKITPKELKGTLPYFLNEEFFIYEDLYNVMQGDLKDTVSSMVEAHIEAKSMNSILNSSQQSGTVVHLPRIQIPTFHGNYEAWPAFKDLFTSLVHENAALGDVQKLHYLKTNLSGEAESLLRNIQVTSSNYLIAWDILNKRYGNKRLLLNFTMKRLFNQKKMTIQSPVHLKNLLDTTTECLNNLENLEISTSSWDPIIIFLLVQKLDPETHKCWEEYAYRDESENLPTWFDFKKFIETKFRTLELVTANIREVKQVKERSFHVAVPETKKVCFMCNDNHTLCHCQQFIRMEPKDRSEYVKNKHLCFNCLSPGHSVYRCKLPISCQICNRRHHSLLHETKNIEPVASTSTSEPLVSQHVVEEEEEVQVNTLIASHLTTRQGKALLATAMVEISNEQGYTIILRALIDQGSQASFISERATQLLKLKRLAIKGSVAGVGCTKVDIKHMVQIQVRSRWDNNYSLSVQAYVMSKQLTAKIPATTITRQSWPHLIDLDLADPSYLNSGSIDLLLGVKEYVQILEQGLIKGPPGTPCAQKTRLGWILFGDICGKSEEDTYLVMHHQIDVDEILRSIWEIDTDSSRCLTKEEKFCEELYEKRTVRNNEGRYVVKLPFKTESPRTPEGNTKEIAIQRFFQLERRFRRSSDLKNEYKRVIKDYIEEKHLEKISDKEKETKTSVYLPHHAVIRNDKETTKTRVVFDASCKGTNNISLNDELCVGPILQEDLRNLLMRWRMKCIGFIADIQKMYRQIIVTKNDSEYQRIIWRENETDALQEYRLLRVTFGTAPAPYLAVKTLHQVATDEGNGKPAAAQAIKNNFFMDDWLDGADSSEEAIVLAQDVTNILQRGGFNLTKWSSNNIEFMKSVEEDKRSANAHVDMNLEGTIKALGIVWNLSTDSFQYNLNLPTIQEFITKRHILSDVQKLFDPLGWIAPSTVMAKILIQKLWLEKVNWDESISDTLKQEWREIREDFDNIHGVLVKRWLGTTEKNKNKIQIHGFSDASMRAYAAAVYIRIETSYGIVTRLVAAKTRVAPLKTISLPRLELCGALLLSKLMKQVGQAMQIPTSKMYAWTDSSIVLAWLHGEPNKWKPFVANRVVEIMENLNNKNWHHVQSSENPADLASRGMFLSELKTCDLWWEGPHWLSEREIKISKEKIITTDMEMKTTKLNTYVNTEDQDNSFTKRFEEFNSLTELLKTITYCRRFLNYKKATCRIDSDYTTDELEDSLNICIRRVQEEDFVEEIERLKINKQVKLKSPLRSLNPFLDQKQILRVGGRLRFSNLPEDKKHPIILGHLNALTPLLVADAHAKTLHGGIQLMLSYLRSKYWIFKGKALVKKYIHRCLTCAKLNATSKPQIMGDLPEPRVTPTRPFLHSGLDFTGPLQILTNRGRGAKTVKAYVAIFICMSTKAIHIELVGDLTSESFIGAFRRFVSRRGKCNHLWSDQGRNFVGANKDLQEAFKEASLQFNGEIAQMLATDGTQWHFIPAYSPTFGGLWEAGVKSIKYHLRRILTTNLTFEEMTTILCQVEACLNSRPLYPIEDTDPNTVNVLTPGHFLIGDAPIIVPTSNMKDIKISHLSRWQHTQKLLNDFWRRWQDEYLSRLQQRPKWLRREKEFNIGDIVLIKNDNLPPGKWSLGRITDKHPGQDDLTRVYSVKSGNSVTKRTVNNIHNAVLVPTLTYGCESWVWKREHESRVNAVEMRALRRFCAVTLADRVPNTEVRKRVGLKESVGVKVRKGMLRWFGHVQRMHDERMTKQIYNAKVDGCRSRGRPRHTFHDQIDRVLAEGDVRSLKNRRACMTRVMNVKEASEVCKNKPKWHSVVRAYPARELA</sequence>
<organism evidence="1 2">
    <name type="scientific">Dendrolimus kikuchii</name>
    <dbReference type="NCBI Taxonomy" id="765133"/>
    <lineage>
        <taxon>Eukaryota</taxon>
        <taxon>Metazoa</taxon>
        <taxon>Ecdysozoa</taxon>
        <taxon>Arthropoda</taxon>
        <taxon>Hexapoda</taxon>
        <taxon>Insecta</taxon>
        <taxon>Pterygota</taxon>
        <taxon>Neoptera</taxon>
        <taxon>Endopterygota</taxon>
        <taxon>Lepidoptera</taxon>
        <taxon>Glossata</taxon>
        <taxon>Ditrysia</taxon>
        <taxon>Bombycoidea</taxon>
        <taxon>Lasiocampidae</taxon>
        <taxon>Dendrolimus</taxon>
    </lineage>
</organism>
<protein>
    <submittedName>
        <fullName evidence="1">Uncharacterized protein</fullName>
    </submittedName>
</protein>
<evidence type="ECO:0000313" key="1">
    <source>
        <dbReference type="EMBL" id="KAJ0172857.1"/>
    </source>
</evidence>
<proteinExistence type="predicted"/>
<accession>A0ACC1CN05</accession>
<reference evidence="1 2" key="1">
    <citation type="journal article" date="2021" name="Front. Genet.">
        <title>Chromosome-Level Genome Assembly Reveals Significant Gene Expansion in the Toll and IMD Signaling Pathways of Dendrolimus kikuchii.</title>
        <authorList>
            <person name="Zhou J."/>
            <person name="Wu P."/>
            <person name="Xiong Z."/>
            <person name="Liu N."/>
            <person name="Zhao N."/>
            <person name="Ji M."/>
            <person name="Qiu Y."/>
            <person name="Yang B."/>
        </authorList>
    </citation>
    <scope>NUCLEOTIDE SEQUENCE [LARGE SCALE GENOMIC DNA]</scope>
    <source>
        <strain evidence="1">Ann1</strain>
    </source>
</reference>
<comment type="caution">
    <text evidence="1">The sequence shown here is derived from an EMBL/GenBank/DDBJ whole genome shotgun (WGS) entry which is preliminary data.</text>
</comment>
<evidence type="ECO:0000313" key="2">
    <source>
        <dbReference type="Proteomes" id="UP000824533"/>
    </source>
</evidence>
<name>A0ACC1CN05_9NEOP</name>
<gene>
    <name evidence="1" type="ORF">K1T71_011033</name>
</gene>
<dbReference type="Proteomes" id="UP000824533">
    <property type="component" value="Linkage Group LG20"/>
</dbReference>
<keyword evidence="2" id="KW-1185">Reference proteome</keyword>